<dbReference type="PROSITE" id="PS51318">
    <property type="entry name" value="TAT"/>
    <property type="match status" value="1"/>
</dbReference>
<comment type="caution">
    <text evidence="7">The sequence shown here is derived from an EMBL/GenBank/DDBJ whole genome shotgun (WGS) entry which is preliminary data.</text>
</comment>
<evidence type="ECO:0000313" key="8">
    <source>
        <dbReference type="Proteomes" id="UP000698752"/>
    </source>
</evidence>
<evidence type="ECO:0000259" key="6">
    <source>
        <dbReference type="Pfam" id="PF00496"/>
    </source>
</evidence>
<keyword evidence="3" id="KW-0813">Transport</keyword>
<evidence type="ECO:0000256" key="2">
    <source>
        <dbReference type="ARBA" id="ARBA00005695"/>
    </source>
</evidence>
<dbReference type="InterPro" id="IPR000914">
    <property type="entry name" value="SBP_5_dom"/>
</dbReference>
<sequence>MTGRRDLLGMSVFAALAAGLPISTARAASDTLRVALSTFPATLRPYASSGNTGNGIKLMMHRGLASYNTDGEVQPELATWTQPSSTEYIFELREAYFHNGDPVTANDIAYSLNEIIKEGSTAFLKESFESVETVEVLGPRRVRVALKRPSATLLLLLASPFAPMISAKSAGTPPEDPIGCGPFTMVSRVRGEGFVFRRFPRYYREGLPKIEHVRSTYYGDESLRVAAVENGDADLMEAVPWQSITTMRQNPNVRVETGIGGFYYFLFNFTRGRFTDARLRQAVGLAVDRDAFVAATFYGHGAPLHGLPIPEGASFSLELAGEPFRRDVARAKQLVTEAGFPNGFSVNVPCYSSVSAFQRAGQVVKENLAEIGIEVNLVLADYARYTTGGNRGQYELGLYGSTGFYNDPDAIASMLVGPPSYLRSFGFRSERIEKLLQDGRTELDPARRRLIYAELQKANGEEAAMIGLGWRHEGYAMRHNVTGFKRMPYSLTTYSPIQMEGVTVG</sequence>
<evidence type="ECO:0000313" key="7">
    <source>
        <dbReference type="EMBL" id="MBR0650834.1"/>
    </source>
</evidence>
<protein>
    <recommendedName>
        <fullName evidence="6">Solute-binding protein family 5 domain-containing protein</fullName>
    </recommendedName>
</protein>
<reference evidence="8" key="1">
    <citation type="journal article" date="2021" name="Syst. Appl. Microbiol.">
        <title>Roseomonas hellenica sp. nov., isolated from roots of wild-growing Alkanna tinctoria.</title>
        <authorList>
            <person name="Rat A."/>
            <person name="Naranjo H.D."/>
            <person name="Lebbe L."/>
            <person name="Cnockaert M."/>
            <person name="Krigas N."/>
            <person name="Grigoriadou K."/>
            <person name="Maloupa E."/>
            <person name="Willems A."/>
        </authorList>
    </citation>
    <scope>NUCLEOTIDE SEQUENCE [LARGE SCALE GENOMIC DNA]</scope>
    <source>
        <strain evidence="8">LMG 31159</strain>
    </source>
</reference>
<keyword evidence="4 5" id="KW-0732">Signal</keyword>
<proteinExistence type="inferred from homology"/>
<dbReference type="InterPro" id="IPR030678">
    <property type="entry name" value="Peptide/Ni-bd"/>
</dbReference>
<keyword evidence="8" id="KW-1185">Reference proteome</keyword>
<gene>
    <name evidence="7" type="ORF">GXW78_14270</name>
</gene>
<dbReference type="InterPro" id="IPR006311">
    <property type="entry name" value="TAT_signal"/>
</dbReference>
<evidence type="ECO:0000256" key="4">
    <source>
        <dbReference type="ARBA" id="ARBA00022729"/>
    </source>
</evidence>
<evidence type="ECO:0000256" key="3">
    <source>
        <dbReference type="ARBA" id="ARBA00022448"/>
    </source>
</evidence>
<dbReference type="PANTHER" id="PTHR30290:SF10">
    <property type="entry name" value="PERIPLASMIC OLIGOPEPTIDE-BINDING PROTEIN-RELATED"/>
    <property type="match status" value="1"/>
</dbReference>
<dbReference type="SUPFAM" id="SSF53850">
    <property type="entry name" value="Periplasmic binding protein-like II"/>
    <property type="match status" value="1"/>
</dbReference>
<comment type="similarity">
    <text evidence="2">Belongs to the bacterial solute-binding protein 5 family.</text>
</comment>
<accession>A0ABS5EIH9</accession>
<dbReference type="PIRSF" id="PIRSF002741">
    <property type="entry name" value="MppA"/>
    <property type="match status" value="1"/>
</dbReference>
<dbReference type="Pfam" id="PF00496">
    <property type="entry name" value="SBP_bac_5"/>
    <property type="match status" value="1"/>
</dbReference>
<dbReference type="Gene3D" id="3.40.190.10">
    <property type="entry name" value="Periplasmic binding protein-like II"/>
    <property type="match status" value="1"/>
</dbReference>
<dbReference type="EMBL" id="JAAEDI010000014">
    <property type="protein sequence ID" value="MBR0650834.1"/>
    <property type="molecule type" value="Genomic_DNA"/>
</dbReference>
<dbReference type="Gene3D" id="3.10.105.10">
    <property type="entry name" value="Dipeptide-binding Protein, Domain 3"/>
    <property type="match status" value="1"/>
</dbReference>
<dbReference type="PANTHER" id="PTHR30290">
    <property type="entry name" value="PERIPLASMIC BINDING COMPONENT OF ABC TRANSPORTER"/>
    <property type="match status" value="1"/>
</dbReference>
<comment type="subcellular location">
    <subcellularLocation>
        <location evidence="1">Periplasm</location>
    </subcellularLocation>
</comment>
<dbReference type="RefSeq" id="WP_211869499.1">
    <property type="nucleotide sequence ID" value="NZ_JAAEDI010000014.1"/>
</dbReference>
<dbReference type="Proteomes" id="UP000698752">
    <property type="component" value="Unassembled WGS sequence"/>
</dbReference>
<dbReference type="Gene3D" id="3.90.76.10">
    <property type="entry name" value="Dipeptide-binding Protein, Domain 1"/>
    <property type="match status" value="1"/>
</dbReference>
<feature type="chain" id="PRO_5045639104" description="Solute-binding protein family 5 domain-containing protein" evidence="5">
    <location>
        <begin position="28"/>
        <end position="505"/>
    </location>
</feature>
<evidence type="ECO:0000256" key="5">
    <source>
        <dbReference type="SAM" id="SignalP"/>
    </source>
</evidence>
<name>A0ABS5EIH9_9PROT</name>
<organism evidence="7 8">
    <name type="scientific">Neoroseomonas terrae</name>
    <dbReference type="NCBI Taxonomy" id="424799"/>
    <lineage>
        <taxon>Bacteria</taxon>
        <taxon>Pseudomonadati</taxon>
        <taxon>Pseudomonadota</taxon>
        <taxon>Alphaproteobacteria</taxon>
        <taxon>Acetobacterales</taxon>
        <taxon>Acetobacteraceae</taxon>
        <taxon>Neoroseomonas</taxon>
    </lineage>
</organism>
<evidence type="ECO:0000256" key="1">
    <source>
        <dbReference type="ARBA" id="ARBA00004418"/>
    </source>
</evidence>
<feature type="domain" description="Solute-binding protein family 5" evidence="6">
    <location>
        <begin position="72"/>
        <end position="418"/>
    </location>
</feature>
<feature type="signal peptide" evidence="5">
    <location>
        <begin position="1"/>
        <end position="27"/>
    </location>
</feature>
<dbReference type="InterPro" id="IPR039424">
    <property type="entry name" value="SBP_5"/>
</dbReference>